<evidence type="ECO:0000313" key="3">
    <source>
        <dbReference type="Proteomes" id="UP000823388"/>
    </source>
</evidence>
<feature type="compositionally biased region" description="Basic and acidic residues" evidence="1">
    <location>
        <begin position="55"/>
        <end position="66"/>
    </location>
</feature>
<dbReference type="AlphaFoldDB" id="A0A8T0TNC2"/>
<feature type="compositionally biased region" description="Basic residues" evidence="1">
    <location>
        <begin position="109"/>
        <end position="127"/>
    </location>
</feature>
<comment type="caution">
    <text evidence="2">The sequence shown here is derived from an EMBL/GenBank/DDBJ whole genome shotgun (WGS) entry which is preliminary data.</text>
</comment>
<keyword evidence="3" id="KW-1185">Reference proteome</keyword>
<protein>
    <submittedName>
        <fullName evidence="2">Uncharacterized protein</fullName>
    </submittedName>
</protein>
<accession>A0A8T0TNC2</accession>
<evidence type="ECO:0000313" key="2">
    <source>
        <dbReference type="EMBL" id="KAG2610503.1"/>
    </source>
</evidence>
<feature type="compositionally biased region" description="Polar residues" evidence="1">
    <location>
        <begin position="77"/>
        <end position="93"/>
    </location>
</feature>
<reference evidence="2" key="1">
    <citation type="submission" date="2020-05" db="EMBL/GenBank/DDBJ databases">
        <title>WGS assembly of Panicum virgatum.</title>
        <authorList>
            <person name="Lovell J.T."/>
            <person name="Jenkins J."/>
            <person name="Shu S."/>
            <person name="Juenger T.E."/>
            <person name="Schmutz J."/>
        </authorList>
    </citation>
    <scope>NUCLEOTIDE SEQUENCE</scope>
    <source>
        <strain evidence="2">AP13</strain>
    </source>
</reference>
<proteinExistence type="predicted"/>
<evidence type="ECO:0000256" key="1">
    <source>
        <dbReference type="SAM" id="MobiDB-lite"/>
    </source>
</evidence>
<sequence length="181" mass="20576">MRARDLVQLRRSCRLPTAPQHRGPSASASASSAGRGPHPTPRYRGPTSSVVPPAREPRESPDRREACPPPPPRRQQAKSTPQERTLVSHSPLRSRSCWIPTPPSLRLPHGSRRKARRRRRPRPQRQHWVRERSAGGEPKGMSVPGYRREATAQTWSYTNSNWHQGSFMRWPAPSLLFPLLC</sequence>
<dbReference type="Proteomes" id="UP000823388">
    <property type="component" value="Chromosome 4K"/>
</dbReference>
<name>A0A8T0TNC2_PANVG</name>
<organism evidence="2 3">
    <name type="scientific">Panicum virgatum</name>
    <name type="common">Blackwell switchgrass</name>
    <dbReference type="NCBI Taxonomy" id="38727"/>
    <lineage>
        <taxon>Eukaryota</taxon>
        <taxon>Viridiplantae</taxon>
        <taxon>Streptophyta</taxon>
        <taxon>Embryophyta</taxon>
        <taxon>Tracheophyta</taxon>
        <taxon>Spermatophyta</taxon>
        <taxon>Magnoliopsida</taxon>
        <taxon>Liliopsida</taxon>
        <taxon>Poales</taxon>
        <taxon>Poaceae</taxon>
        <taxon>PACMAD clade</taxon>
        <taxon>Panicoideae</taxon>
        <taxon>Panicodae</taxon>
        <taxon>Paniceae</taxon>
        <taxon>Panicinae</taxon>
        <taxon>Panicum</taxon>
        <taxon>Panicum sect. Hiantes</taxon>
    </lineage>
</organism>
<feature type="region of interest" description="Disordered" evidence="1">
    <location>
        <begin position="1"/>
        <end position="144"/>
    </location>
</feature>
<gene>
    <name evidence="2" type="ORF">PVAP13_4KG194000</name>
</gene>
<dbReference type="EMBL" id="CM029043">
    <property type="protein sequence ID" value="KAG2610503.1"/>
    <property type="molecule type" value="Genomic_DNA"/>
</dbReference>